<evidence type="ECO:0000313" key="2">
    <source>
        <dbReference type="Proteomes" id="UP001054252"/>
    </source>
</evidence>
<protein>
    <submittedName>
        <fullName evidence="1">Uncharacterized protein</fullName>
    </submittedName>
</protein>
<keyword evidence="2" id="KW-1185">Reference proteome</keyword>
<reference evidence="1 2" key="1">
    <citation type="journal article" date="2021" name="Commun. Biol.">
        <title>The genome of Shorea leprosula (Dipterocarpaceae) highlights the ecological relevance of drought in aseasonal tropical rainforests.</title>
        <authorList>
            <person name="Ng K.K.S."/>
            <person name="Kobayashi M.J."/>
            <person name="Fawcett J.A."/>
            <person name="Hatakeyama M."/>
            <person name="Paape T."/>
            <person name="Ng C.H."/>
            <person name="Ang C.C."/>
            <person name="Tnah L.H."/>
            <person name="Lee C.T."/>
            <person name="Nishiyama T."/>
            <person name="Sese J."/>
            <person name="O'Brien M.J."/>
            <person name="Copetti D."/>
            <person name="Mohd Noor M.I."/>
            <person name="Ong R.C."/>
            <person name="Putra M."/>
            <person name="Sireger I.Z."/>
            <person name="Indrioko S."/>
            <person name="Kosugi Y."/>
            <person name="Izuno A."/>
            <person name="Isagi Y."/>
            <person name="Lee S.L."/>
            <person name="Shimizu K.K."/>
        </authorList>
    </citation>
    <scope>NUCLEOTIDE SEQUENCE [LARGE SCALE GENOMIC DNA]</scope>
    <source>
        <strain evidence="1">214</strain>
    </source>
</reference>
<gene>
    <name evidence="1" type="ORF">SLEP1_g27098</name>
</gene>
<organism evidence="1 2">
    <name type="scientific">Rubroshorea leprosula</name>
    <dbReference type="NCBI Taxonomy" id="152421"/>
    <lineage>
        <taxon>Eukaryota</taxon>
        <taxon>Viridiplantae</taxon>
        <taxon>Streptophyta</taxon>
        <taxon>Embryophyta</taxon>
        <taxon>Tracheophyta</taxon>
        <taxon>Spermatophyta</taxon>
        <taxon>Magnoliopsida</taxon>
        <taxon>eudicotyledons</taxon>
        <taxon>Gunneridae</taxon>
        <taxon>Pentapetalae</taxon>
        <taxon>rosids</taxon>
        <taxon>malvids</taxon>
        <taxon>Malvales</taxon>
        <taxon>Dipterocarpaceae</taxon>
        <taxon>Rubroshorea</taxon>
    </lineage>
</organism>
<dbReference type="AlphaFoldDB" id="A0AAV5JZ16"/>
<dbReference type="Proteomes" id="UP001054252">
    <property type="component" value="Unassembled WGS sequence"/>
</dbReference>
<dbReference type="EMBL" id="BPVZ01000045">
    <property type="protein sequence ID" value="GKV16458.1"/>
    <property type="molecule type" value="Genomic_DNA"/>
</dbReference>
<accession>A0AAV5JZ16</accession>
<evidence type="ECO:0000313" key="1">
    <source>
        <dbReference type="EMBL" id="GKV16458.1"/>
    </source>
</evidence>
<name>A0AAV5JZ16_9ROSI</name>
<proteinExistence type="predicted"/>
<sequence length="72" mass="8163">MKDDSIEGIYDPLKECAVTSKSEELGKDAYSARKLWFEILISQIETETPYELFKRLLSSQVLTETAVCNACI</sequence>
<comment type="caution">
    <text evidence="1">The sequence shown here is derived from an EMBL/GenBank/DDBJ whole genome shotgun (WGS) entry which is preliminary data.</text>
</comment>